<dbReference type="Proteomes" id="UP001218412">
    <property type="component" value="Chromosome"/>
</dbReference>
<gene>
    <name evidence="1" type="ORF">JHW45_01200</name>
</gene>
<organism evidence="1 2">
    <name type="scientific">Paracoccus stylophorae</name>
    <dbReference type="NCBI Taxonomy" id="659350"/>
    <lineage>
        <taxon>Bacteria</taxon>
        <taxon>Pseudomonadati</taxon>
        <taxon>Pseudomonadota</taxon>
        <taxon>Alphaproteobacteria</taxon>
        <taxon>Rhodobacterales</taxon>
        <taxon>Paracoccaceae</taxon>
        <taxon>Paracoccus</taxon>
    </lineage>
</organism>
<proteinExistence type="predicted"/>
<accession>A0ABY7SYP0</accession>
<dbReference type="RefSeq" id="WP_272859153.1">
    <property type="nucleotide sequence ID" value="NZ_CP067134.1"/>
</dbReference>
<protein>
    <submittedName>
        <fullName evidence="1">Uncharacterized protein</fullName>
    </submittedName>
</protein>
<keyword evidence="2" id="KW-1185">Reference proteome</keyword>
<sequence length="83" mass="9124">MLAKVIRTRRDGLTGAAMFRTRIDYCCRKASAIALRNLAGDWRDAAFQMDASAGLNRGLYPVHAAIEQDRLPVSSGYLARAPL</sequence>
<evidence type="ECO:0000313" key="2">
    <source>
        <dbReference type="Proteomes" id="UP001218412"/>
    </source>
</evidence>
<dbReference type="EMBL" id="CP067134">
    <property type="protein sequence ID" value="WCR11062.1"/>
    <property type="molecule type" value="Genomic_DNA"/>
</dbReference>
<name>A0ABY7SYP0_9RHOB</name>
<evidence type="ECO:0000313" key="1">
    <source>
        <dbReference type="EMBL" id="WCR11062.1"/>
    </source>
</evidence>
<reference evidence="1 2" key="1">
    <citation type="submission" date="2021-01" db="EMBL/GenBank/DDBJ databases">
        <title>Biogeographic distribution of Paracoccus.</title>
        <authorList>
            <person name="Hollensteiner J."/>
            <person name="Leineberger J."/>
            <person name="Brinkhoff T."/>
            <person name="Daniel R."/>
        </authorList>
    </citation>
    <scope>NUCLEOTIDE SEQUENCE [LARGE SCALE GENOMIC DNA]</scope>
    <source>
        <strain evidence="1 2">LMG25392</strain>
    </source>
</reference>